<reference evidence="1 2" key="1">
    <citation type="journal article" date="2022" name="Allergy">
        <title>Genome assembly and annotation of Periplaneta americana reveal a comprehensive cockroach allergen profile.</title>
        <authorList>
            <person name="Wang L."/>
            <person name="Xiong Q."/>
            <person name="Saelim N."/>
            <person name="Wang L."/>
            <person name="Nong W."/>
            <person name="Wan A.T."/>
            <person name="Shi M."/>
            <person name="Liu X."/>
            <person name="Cao Q."/>
            <person name="Hui J.H.L."/>
            <person name="Sookrung N."/>
            <person name="Leung T.F."/>
            <person name="Tungtrongchitr A."/>
            <person name="Tsui S.K.W."/>
        </authorList>
    </citation>
    <scope>NUCLEOTIDE SEQUENCE [LARGE SCALE GENOMIC DNA]</scope>
    <source>
        <strain evidence="1">PWHHKU_190912</strain>
    </source>
</reference>
<evidence type="ECO:0000313" key="1">
    <source>
        <dbReference type="EMBL" id="KAJ4438006.1"/>
    </source>
</evidence>
<evidence type="ECO:0000313" key="2">
    <source>
        <dbReference type="Proteomes" id="UP001148838"/>
    </source>
</evidence>
<keyword evidence="2" id="KW-1185">Reference proteome</keyword>
<dbReference type="Proteomes" id="UP001148838">
    <property type="component" value="Unassembled WGS sequence"/>
</dbReference>
<sequence>MPTGASARFRAQESLSALQRKEKRQKKESVTIQYIDLCDKMVHTKIPFRTLDNPHFRSFLEKYTNQHIPGEATMRKEYLPISYQNTIAKIRESVNDQKIYGFQFISLQTISEHERDSSKVNVFCALSQRKLYGPFFFIEATVTGHSYLDMLEQRLVPQIRQDLDDDFIFQQDGTPPHFHNAVRAYLNTEMSDRWIGRAGVRDRCFMTWPPRSPDMTACDFFL</sequence>
<organism evidence="1 2">
    <name type="scientific">Periplaneta americana</name>
    <name type="common">American cockroach</name>
    <name type="synonym">Blatta americana</name>
    <dbReference type="NCBI Taxonomy" id="6978"/>
    <lineage>
        <taxon>Eukaryota</taxon>
        <taxon>Metazoa</taxon>
        <taxon>Ecdysozoa</taxon>
        <taxon>Arthropoda</taxon>
        <taxon>Hexapoda</taxon>
        <taxon>Insecta</taxon>
        <taxon>Pterygota</taxon>
        <taxon>Neoptera</taxon>
        <taxon>Polyneoptera</taxon>
        <taxon>Dictyoptera</taxon>
        <taxon>Blattodea</taxon>
        <taxon>Blattoidea</taxon>
        <taxon>Blattidae</taxon>
        <taxon>Blattinae</taxon>
        <taxon>Periplaneta</taxon>
    </lineage>
</organism>
<dbReference type="PANTHER" id="PTHR47326:SF1">
    <property type="entry name" value="HTH PSQ-TYPE DOMAIN-CONTAINING PROTEIN"/>
    <property type="match status" value="1"/>
</dbReference>
<dbReference type="InterPro" id="IPR036397">
    <property type="entry name" value="RNaseH_sf"/>
</dbReference>
<dbReference type="Gene3D" id="3.30.420.10">
    <property type="entry name" value="Ribonuclease H-like superfamily/Ribonuclease H"/>
    <property type="match status" value="1"/>
</dbReference>
<protein>
    <submittedName>
        <fullName evidence="1">Uncharacterized protein</fullName>
    </submittedName>
</protein>
<comment type="caution">
    <text evidence="1">The sequence shown here is derived from an EMBL/GenBank/DDBJ whole genome shotgun (WGS) entry which is preliminary data.</text>
</comment>
<proteinExistence type="predicted"/>
<dbReference type="EMBL" id="JAJSOF020000019">
    <property type="protein sequence ID" value="KAJ4438006.1"/>
    <property type="molecule type" value="Genomic_DNA"/>
</dbReference>
<gene>
    <name evidence="1" type="ORF">ANN_13945</name>
</gene>
<name>A0ABQ8SW61_PERAM</name>
<dbReference type="PANTHER" id="PTHR47326">
    <property type="entry name" value="TRANSPOSABLE ELEMENT TC3 TRANSPOSASE-LIKE PROTEIN"/>
    <property type="match status" value="1"/>
</dbReference>
<accession>A0ABQ8SW61</accession>